<dbReference type="Pfam" id="PF09372">
    <property type="entry name" value="PRANC"/>
    <property type="match status" value="1"/>
</dbReference>
<dbReference type="InterPro" id="IPR036770">
    <property type="entry name" value="Ankyrin_rpt-contain_sf"/>
</dbReference>
<evidence type="ECO:0000256" key="1">
    <source>
        <dbReference type="ARBA" id="ARBA00022737"/>
    </source>
</evidence>
<proteinExistence type="predicted"/>
<name>A0AAT9UP64_9POXV</name>
<dbReference type="Pfam" id="PF00023">
    <property type="entry name" value="Ank"/>
    <property type="match status" value="1"/>
</dbReference>
<keyword evidence="2 3" id="KW-0040">ANK repeat</keyword>
<dbReference type="Pfam" id="PF13637">
    <property type="entry name" value="Ank_4"/>
    <property type="match status" value="1"/>
</dbReference>
<dbReference type="InterPro" id="IPR050663">
    <property type="entry name" value="Ankyrin-SOCS_Box"/>
</dbReference>
<dbReference type="SMART" id="SM00248">
    <property type="entry name" value="ANK"/>
    <property type="match status" value="7"/>
</dbReference>
<sequence length="577" mass="64470">MYLDSDHDTLLAVKSLKYCCDYDDIDDEIETIELDDDYGVYPGIYSPRMPLHQAIEARRATIVEALLELKVYTANSVDKYSKFYPLHILTSVPETEAVIERISSSMQNTVAVITQHIDIVNCKDIISETEYRANKMNLHKSTFIEIIKEVLRGKTIFTDDDLKRMENSVKENELRISELLFSKGAEIDVIDKNGYTPLRYAVINGNLELTRLLLSRGADITLCYDDLTIFEVSALSPNVDVVKEIVKTYGCDIYSDILIDASERGYASVIKYLLDIGLDIKTNSCGETALHRAASVGSLEVVEVLVSYGADVNARDITGSTPLISASPYVDTAKLLLEKGANINIADVNGYTALHNAARYGSLESIYLFLSYGIDVDIKDKIGNTPLFYASPHPPVVKALLEKGADPNTVNIRGFTPLLRAVAISDLSTKYIISHIILLEFSDNFNGQISMINANLIKDNVSLNTFKISCEKELERMKAIRINNKHSLITFVTTNNIKLLSKVVRNTIIDSVDTTSFQIYGSLLKKSINTAIELRKKFDTVISVLSSMLEDTCWKMLPTEIQSQILFMLKESELPVL</sequence>
<dbReference type="PROSITE" id="PS50088">
    <property type="entry name" value="ANK_REPEAT"/>
    <property type="match status" value="3"/>
</dbReference>
<evidence type="ECO:0000256" key="3">
    <source>
        <dbReference type="PROSITE-ProRule" id="PRU00023"/>
    </source>
</evidence>
<dbReference type="InterPro" id="IPR002110">
    <property type="entry name" value="Ankyrin_rpt"/>
</dbReference>
<gene>
    <name evidence="5" type="ORF">CDPV99-007</name>
</gene>
<feature type="repeat" description="ANK" evidence="3">
    <location>
        <begin position="193"/>
        <end position="225"/>
    </location>
</feature>
<dbReference type="GO" id="GO:0000976">
    <property type="term" value="F:transcription cis-regulatory region binding"/>
    <property type="evidence" value="ECO:0007669"/>
    <property type="project" value="TreeGrafter"/>
</dbReference>
<feature type="repeat" description="ANK" evidence="3">
    <location>
        <begin position="285"/>
        <end position="317"/>
    </location>
</feature>
<evidence type="ECO:0000313" key="5">
    <source>
        <dbReference type="EMBL" id="WHV01123.1"/>
    </source>
</evidence>
<reference evidence="5" key="1">
    <citation type="submission" date="2023-04" db="EMBL/GenBank/DDBJ databases">
        <title>Genomic characterization of avipoxvirus isolates from Andean condor (Vultur gryphus).</title>
        <authorList>
            <person name="Butt S.L."/>
            <person name="Do Nascimento G.M."/>
            <person name="Tripathy D.N."/>
            <person name="Diel D.G."/>
        </authorList>
    </citation>
    <scope>NUCLEOTIDE SEQUENCE</scope>
    <source>
        <strain evidence="5">CDPV99</strain>
    </source>
</reference>
<feature type="domain" description="PRANC" evidence="4">
    <location>
        <begin position="484"/>
        <end position="574"/>
    </location>
</feature>
<dbReference type="Gene3D" id="1.25.40.20">
    <property type="entry name" value="Ankyrin repeat-containing domain"/>
    <property type="match status" value="3"/>
</dbReference>
<feature type="repeat" description="ANK" evidence="3">
    <location>
        <begin position="349"/>
        <end position="381"/>
    </location>
</feature>
<dbReference type="SUPFAM" id="SSF48403">
    <property type="entry name" value="Ankyrin repeat"/>
    <property type="match status" value="1"/>
</dbReference>
<dbReference type="PRINTS" id="PR01415">
    <property type="entry name" value="ANKYRIN"/>
</dbReference>
<evidence type="ECO:0000256" key="2">
    <source>
        <dbReference type="ARBA" id="ARBA00023043"/>
    </source>
</evidence>
<accession>A0AAT9UP64</accession>
<dbReference type="PANTHER" id="PTHR24193">
    <property type="entry name" value="ANKYRIN REPEAT PROTEIN"/>
    <property type="match status" value="1"/>
</dbReference>
<dbReference type="EMBL" id="OQ865376">
    <property type="protein sequence ID" value="WHV01123.1"/>
    <property type="molecule type" value="Genomic_DNA"/>
</dbReference>
<evidence type="ECO:0000259" key="4">
    <source>
        <dbReference type="Pfam" id="PF09372"/>
    </source>
</evidence>
<dbReference type="GO" id="GO:0045944">
    <property type="term" value="P:positive regulation of transcription by RNA polymerase II"/>
    <property type="evidence" value="ECO:0007669"/>
    <property type="project" value="TreeGrafter"/>
</dbReference>
<dbReference type="InterPro" id="IPR018272">
    <property type="entry name" value="PRANC_domain"/>
</dbReference>
<protein>
    <submittedName>
        <fullName evidence="5">Ankyrin repeat containing protein</fullName>
    </submittedName>
</protein>
<organism evidence="5">
    <name type="scientific">Condorpox virus</name>
    <dbReference type="NCBI Taxonomy" id="3049970"/>
    <lineage>
        <taxon>Viruses</taxon>
        <taxon>Varidnaviria</taxon>
        <taxon>Bamfordvirae</taxon>
        <taxon>Nucleocytoviricota</taxon>
        <taxon>Pokkesviricetes</taxon>
        <taxon>Chitovirales</taxon>
        <taxon>Poxviridae</taxon>
        <taxon>Chordopoxvirinae</taxon>
        <taxon>Avipoxvirus</taxon>
    </lineage>
</organism>
<keyword evidence="1" id="KW-0677">Repeat</keyword>
<dbReference type="PANTHER" id="PTHR24193:SF121">
    <property type="entry name" value="ADA2A-CONTAINING COMPLEX COMPONENT 3, ISOFORM D"/>
    <property type="match status" value="1"/>
</dbReference>
<dbReference type="PROSITE" id="PS50297">
    <property type="entry name" value="ANK_REP_REGION"/>
    <property type="match status" value="3"/>
</dbReference>
<dbReference type="Pfam" id="PF12796">
    <property type="entry name" value="Ank_2"/>
    <property type="match status" value="2"/>
</dbReference>